<organism evidence="1 2">
    <name type="scientific">Corchorus olitorius</name>
    <dbReference type="NCBI Taxonomy" id="93759"/>
    <lineage>
        <taxon>Eukaryota</taxon>
        <taxon>Viridiplantae</taxon>
        <taxon>Streptophyta</taxon>
        <taxon>Embryophyta</taxon>
        <taxon>Tracheophyta</taxon>
        <taxon>Spermatophyta</taxon>
        <taxon>Magnoliopsida</taxon>
        <taxon>eudicotyledons</taxon>
        <taxon>Gunneridae</taxon>
        <taxon>Pentapetalae</taxon>
        <taxon>rosids</taxon>
        <taxon>malvids</taxon>
        <taxon>Malvales</taxon>
        <taxon>Malvaceae</taxon>
        <taxon>Grewioideae</taxon>
        <taxon>Apeibeae</taxon>
        <taxon>Corchorus</taxon>
    </lineage>
</organism>
<reference evidence="2" key="1">
    <citation type="submission" date="2013-09" db="EMBL/GenBank/DDBJ databases">
        <title>Corchorus olitorius genome sequencing.</title>
        <authorList>
            <person name="Alam M."/>
            <person name="Haque M.S."/>
            <person name="Islam M.S."/>
            <person name="Emdad E.M."/>
            <person name="Islam M.M."/>
            <person name="Ahmed B."/>
            <person name="Halim A."/>
            <person name="Hossen Q.M.M."/>
            <person name="Hossain M.Z."/>
            <person name="Ahmed R."/>
            <person name="Khan M.M."/>
            <person name="Islam R."/>
            <person name="Rashid M.M."/>
            <person name="Khan S.A."/>
            <person name="Rahman M.S."/>
            <person name="Alam M."/>
            <person name="Yahiya A.S."/>
            <person name="Khan M.S."/>
            <person name="Azam M.S."/>
            <person name="Haque T."/>
            <person name="Lashkar M.Z.H."/>
            <person name="Akhand A.I."/>
            <person name="Morshed G."/>
            <person name="Roy S."/>
            <person name="Uddin K.S."/>
            <person name="Rabeya T."/>
            <person name="Hossain A.S."/>
            <person name="Chowdhury A."/>
            <person name="Snigdha A.R."/>
            <person name="Mortoza M.S."/>
            <person name="Matin S.A."/>
            <person name="Hoque S.M.E."/>
            <person name="Islam M.K."/>
            <person name="Roy D.K."/>
            <person name="Haider R."/>
            <person name="Moosa M.M."/>
            <person name="Elias S.M."/>
            <person name="Hasan A.M."/>
            <person name="Jahan S."/>
            <person name="Shafiuddin M."/>
            <person name="Mahmood N."/>
            <person name="Shommy N.S."/>
        </authorList>
    </citation>
    <scope>NUCLEOTIDE SEQUENCE [LARGE SCALE GENOMIC DNA]</scope>
    <source>
        <strain evidence="2">cv. O-4</strain>
    </source>
</reference>
<keyword evidence="2" id="KW-1185">Reference proteome</keyword>
<accession>A0A1R3JXF8</accession>
<dbReference type="AlphaFoldDB" id="A0A1R3JXF8"/>
<dbReference type="EMBL" id="AWUE01015112">
    <property type="protein sequence ID" value="OMO99552.1"/>
    <property type="molecule type" value="Genomic_DNA"/>
</dbReference>
<protein>
    <submittedName>
        <fullName evidence="1">Uncharacterized protein</fullName>
    </submittedName>
</protein>
<dbReference type="Proteomes" id="UP000187203">
    <property type="component" value="Unassembled WGS sequence"/>
</dbReference>
<comment type="caution">
    <text evidence="1">The sequence shown here is derived from an EMBL/GenBank/DDBJ whole genome shotgun (WGS) entry which is preliminary data.</text>
</comment>
<name>A0A1R3JXF8_9ROSI</name>
<proteinExistence type="predicted"/>
<sequence length="37" mass="3925">MGVLTALKDVELALVISLCSRLLISIDKGLNPKDMGP</sequence>
<gene>
    <name evidence="1" type="ORF">COLO4_13232</name>
</gene>
<evidence type="ECO:0000313" key="1">
    <source>
        <dbReference type="EMBL" id="OMO99552.1"/>
    </source>
</evidence>
<evidence type="ECO:0000313" key="2">
    <source>
        <dbReference type="Proteomes" id="UP000187203"/>
    </source>
</evidence>